<comment type="subcellular location">
    <subcellularLocation>
        <location evidence="2">Endomembrane system</location>
    </subcellularLocation>
</comment>
<evidence type="ECO:0000256" key="8">
    <source>
        <dbReference type="ARBA" id="ARBA00022786"/>
    </source>
</evidence>
<organism evidence="14 15">
    <name type="scientific">Cyclostephanos tholiformis</name>
    <dbReference type="NCBI Taxonomy" id="382380"/>
    <lineage>
        <taxon>Eukaryota</taxon>
        <taxon>Sar</taxon>
        <taxon>Stramenopiles</taxon>
        <taxon>Ochrophyta</taxon>
        <taxon>Bacillariophyta</taxon>
        <taxon>Coscinodiscophyceae</taxon>
        <taxon>Thalassiosirophycidae</taxon>
        <taxon>Stephanodiscales</taxon>
        <taxon>Stephanodiscaceae</taxon>
        <taxon>Cyclostephanos</taxon>
    </lineage>
</organism>
<dbReference type="AlphaFoldDB" id="A0ABD3RCT0"/>
<keyword evidence="9" id="KW-0862">Zinc</keyword>
<proteinExistence type="predicted"/>
<name>A0ABD3RCT0_9STRA</name>
<keyword evidence="7 11" id="KW-0863">Zinc-finger</keyword>
<evidence type="ECO:0000256" key="3">
    <source>
        <dbReference type="ARBA" id="ARBA00004906"/>
    </source>
</evidence>
<dbReference type="PROSITE" id="PS00518">
    <property type="entry name" value="ZF_RING_1"/>
    <property type="match status" value="1"/>
</dbReference>
<dbReference type="Proteomes" id="UP001530377">
    <property type="component" value="Unassembled WGS sequence"/>
</dbReference>
<dbReference type="GO" id="GO:0061630">
    <property type="term" value="F:ubiquitin protein ligase activity"/>
    <property type="evidence" value="ECO:0007669"/>
    <property type="project" value="UniProtKB-EC"/>
</dbReference>
<gene>
    <name evidence="14" type="ORF">ACHAXA_006827</name>
</gene>
<evidence type="ECO:0000256" key="4">
    <source>
        <dbReference type="ARBA" id="ARBA00012483"/>
    </source>
</evidence>
<dbReference type="EC" id="2.3.2.27" evidence="4"/>
<dbReference type="InterPro" id="IPR001841">
    <property type="entry name" value="Znf_RING"/>
</dbReference>
<feature type="region of interest" description="Disordered" evidence="12">
    <location>
        <begin position="209"/>
        <end position="360"/>
    </location>
</feature>
<sequence>MCNEDDNVDDYVAVGNGDDGDEDIADTRRGDEVGGRDVVGDHGDDDDRKPAAEPRVDDRDYDGKDEEEDEEERDDDDRDDRDRRFLCSICLDVVSDEPVVTRCGHLYCWPCLYTWLEPGIDDREYRAAFGGQYINDYHDYDDGERRMRRRGRMVGSLLLQSSPPRHHNMSTSNRHQESRRRCPVCNAHCTVDSVVPIYVNNRGVRRWKDVTNESSGGGVAGGDVLPSSSSSRGLMSGEADVDDRLGIGMRRMCSLNEDENNHNDEGRRRRRQRDQRGRDGSPPPTEATRSPTLSGRSGRRTVPNDADEYKNSEVNDYNDDDGCDYDTPIHRNTSGGGVAVRGEGGDFTDGRDYDRGMRLPSTTISTTTTITAGVGVHQRLGSPPRPTSRLLPRNDADPTTSGSWILGSEAAVAAASTTSAHPPPPELDPAFSSSSPFRLGLRPRRPHPAQQHQRREGTSRDDVATSSSTFDDDLDRRLVRQRRYFGGRLTSALMMIVDAIDNAATNATSMTGGIGMGDGGSSTADGGGQPRSRIPSLHRTDGGQRGGSEGSSSLGGEVNRYRNINDTANVIREEEDSSLATARDFLSRLFTMLGDDIQTATCVPET</sequence>
<feature type="domain" description="RING-type" evidence="13">
    <location>
        <begin position="87"/>
        <end position="115"/>
    </location>
</feature>
<dbReference type="InterPro" id="IPR017907">
    <property type="entry name" value="Znf_RING_CS"/>
</dbReference>
<feature type="compositionally biased region" description="Basic and acidic residues" evidence="12">
    <location>
        <begin position="453"/>
        <end position="463"/>
    </location>
</feature>
<keyword evidence="10" id="KW-0472">Membrane</keyword>
<feature type="compositionally biased region" description="Acidic residues" evidence="12">
    <location>
        <begin position="63"/>
        <end position="79"/>
    </location>
</feature>
<evidence type="ECO:0000256" key="2">
    <source>
        <dbReference type="ARBA" id="ARBA00004308"/>
    </source>
</evidence>
<dbReference type="InterPro" id="IPR013083">
    <property type="entry name" value="Znf_RING/FYVE/PHD"/>
</dbReference>
<dbReference type="CDD" id="cd16534">
    <property type="entry name" value="RING-HC_RNF5-like"/>
    <property type="match status" value="1"/>
</dbReference>
<dbReference type="SUPFAM" id="SSF57850">
    <property type="entry name" value="RING/U-box"/>
    <property type="match status" value="1"/>
</dbReference>
<comment type="pathway">
    <text evidence="3">Protein modification; protein ubiquitination.</text>
</comment>
<dbReference type="EMBL" id="JALLPB020000300">
    <property type="protein sequence ID" value="KAL3810797.1"/>
    <property type="molecule type" value="Genomic_DNA"/>
</dbReference>
<dbReference type="PANTHER" id="PTHR12313">
    <property type="entry name" value="E3 UBIQUITIN-PROTEIN LIGASE RNF5-RELATED"/>
    <property type="match status" value="1"/>
</dbReference>
<protein>
    <recommendedName>
        <fullName evidence="4">RING-type E3 ubiquitin transferase</fullName>
        <ecNumber evidence="4">2.3.2.27</ecNumber>
    </recommendedName>
</protein>
<keyword evidence="15" id="KW-1185">Reference proteome</keyword>
<feature type="region of interest" description="Disordered" evidence="12">
    <location>
        <begin position="415"/>
        <end position="469"/>
    </location>
</feature>
<dbReference type="Pfam" id="PF13445">
    <property type="entry name" value="zf-RING_UBOX"/>
    <property type="match status" value="1"/>
</dbReference>
<keyword evidence="6" id="KW-0479">Metal-binding</keyword>
<keyword evidence="5" id="KW-0808">Transferase</keyword>
<evidence type="ECO:0000256" key="7">
    <source>
        <dbReference type="ARBA" id="ARBA00022771"/>
    </source>
</evidence>
<feature type="compositionally biased region" description="Basic and acidic residues" evidence="12">
    <location>
        <begin position="25"/>
        <end position="62"/>
    </location>
</feature>
<comment type="catalytic activity">
    <reaction evidence="1">
        <text>S-ubiquitinyl-[E2 ubiquitin-conjugating enzyme]-L-cysteine + [acceptor protein]-L-lysine = [E2 ubiquitin-conjugating enzyme]-L-cysteine + N(6)-ubiquitinyl-[acceptor protein]-L-lysine.</text>
        <dbReference type="EC" id="2.3.2.27"/>
    </reaction>
</comment>
<dbReference type="GO" id="GO:0012505">
    <property type="term" value="C:endomembrane system"/>
    <property type="evidence" value="ECO:0007669"/>
    <property type="project" value="UniProtKB-SubCell"/>
</dbReference>
<feature type="region of interest" description="Disordered" evidence="12">
    <location>
        <begin position="1"/>
        <end position="79"/>
    </location>
</feature>
<evidence type="ECO:0000256" key="10">
    <source>
        <dbReference type="ARBA" id="ARBA00023136"/>
    </source>
</evidence>
<evidence type="ECO:0000313" key="15">
    <source>
        <dbReference type="Proteomes" id="UP001530377"/>
    </source>
</evidence>
<feature type="compositionally biased region" description="Low complexity" evidence="12">
    <location>
        <begin position="379"/>
        <end position="393"/>
    </location>
</feature>
<dbReference type="PROSITE" id="PS50089">
    <property type="entry name" value="ZF_RING_2"/>
    <property type="match status" value="1"/>
</dbReference>
<dbReference type="GO" id="GO:0008270">
    <property type="term" value="F:zinc ion binding"/>
    <property type="evidence" value="ECO:0007669"/>
    <property type="project" value="UniProtKB-KW"/>
</dbReference>
<dbReference type="InterPro" id="IPR045103">
    <property type="entry name" value="RNF5/RNF185-like"/>
</dbReference>
<evidence type="ECO:0000256" key="9">
    <source>
        <dbReference type="ARBA" id="ARBA00022833"/>
    </source>
</evidence>
<accession>A0ABD3RCT0</accession>
<dbReference type="Gene3D" id="3.30.40.10">
    <property type="entry name" value="Zinc/RING finger domain, C3HC4 (zinc finger)"/>
    <property type="match status" value="1"/>
</dbReference>
<evidence type="ECO:0000256" key="12">
    <source>
        <dbReference type="SAM" id="MobiDB-lite"/>
    </source>
</evidence>
<dbReference type="SMART" id="SM00184">
    <property type="entry name" value="RING"/>
    <property type="match status" value="1"/>
</dbReference>
<evidence type="ECO:0000256" key="6">
    <source>
        <dbReference type="ARBA" id="ARBA00022723"/>
    </source>
</evidence>
<feature type="region of interest" description="Disordered" evidence="12">
    <location>
        <begin position="513"/>
        <end position="559"/>
    </location>
</feature>
<feature type="region of interest" description="Disordered" evidence="12">
    <location>
        <begin position="376"/>
        <end position="403"/>
    </location>
</feature>
<feature type="compositionally biased region" description="Gly residues" evidence="12">
    <location>
        <begin position="513"/>
        <end position="529"/>
    </location>
</feature>
<evidence type="ECO:0000313" key="14">
    <source>
        <dbReference type="EMBL" id="KAL3810797.1"/>
    </source>
</evidence>
<evidence type="ECO:0000256" key="5">
    <source>
        <dbReference type="ARBA" id="ARBA00022679"/>
    </source>
</evidence>
<comment type="caution">
    <text evidence="14">The sequence shown here is derived from an EMBL/GenBank/DDBJ whole genome shotgun (WGS) entry which is preliminary data.</text>
</comment>
<dbReference type="InterPro" id="IPR027370">
    <property type="entry name" value="Znf-RING_euk"/>
</dbReference>
<evidence type="ECO:0000256" key="11">
    <source>
        <dbReference type="PROSITE-ProRule" id="PRU00175"/>
    </source>
</evidence>
<feature type="compositionally biased region" description="Basic and acidic residues" evidence="12">
    <location>
        <begin position="348"/>
        <end position="357"/>
    </location>
</feature>
<evidence type="ECO:0000259" key="13">
    <source>
        <dbReference type="PROSITE" id="PS50089"/>
    </source>
</evidence>
<keyword evidence="8" id="KW-0833">Ubl conjugation pathway</keyword>
<evidence type="ECO:0000256" key="1">
    <source>
        <dbReference type="ARBA" id="ARBA00000900"/>
    </source>
</evidence>
<reference evidence="14 15" key="1">
    <citation type="submission" date="2024-10" db="EMBL/GenBank/DDBJ databases">
        <title>Updated reference genomes for cyclostephanoid diatoms.</title>
        <authorList>
            <person name="Roberts W.R."/>
            <person name="Alverson A.J."/>
        </authorList>
    </citation>
    <scope>NUCLEOTIDE SEQUENCE [LARGE SCALE GENOMIC DNA]</scope>
    <source>
        <strain evidence="14 15">AJA228-03</strain>
    </source>
</reference>